<comment type="caution">
    <text evidence="1">The sequence shown here is derived from an EMBL/GenBank/DDBJ whole genome shotgun (WGS) entry which is preliminary data.</text>
</comment>
<evidence type="ECO:0000313" key="1">
    <source>
        <dbReference type="EMBL" id="RFD79925.1"/>
    </source>
</evidence>
<protein>
    <submittedName>
        <fullName evidence="1">Uncharacterized protein</fullName>
    </submittedName>
</protein>
<reference evidence="1 2" key="1">
    <citation type="submission" date="2016-02" db="EMBL/GenBank/DDBJ databases">
        <authorList>
            <person name="Alioto T."/>
            <person name="Alioto T."/>
        </authorList>
    </citation>
    <scope>NUCLEOTIDE SEQUENCE [LARGE SCALE GENOMIC DNA]</scope>
    <source>
        <strain evidence="1 2">NR010</strain>
    </source>
</reference>
<sequence>MVIRSKHEVGCAHLESIALAELEIIGIFASVCRVRSGGFARVLVDGRGLARRYLKVFWEKSLKMLKLLFFTI</sequence>
<proteinExistence type="predicted"/>
<name>A0A3E1J0M1_GARVA</name>
<accession>A0A3E1J0M1</accession>
<dbReference type="AlphaFoldDB" id="A0A3E1J0M1"/>
<evidence type="ECO:0000313" key="2">
    <source>
        <dbReference type="Proteomes" id="UP000259221"/>
    </source>
</evidence>
<dbReference type="EMBL" id="LRTV01000003">
    <property type="protein sequence ID" value="RFD79925.1"/>
    <property type="molecule type" value="Genomic_DNA"/>
</dbReference>
<gene>
    <name evidence="1" type="ORF">AXE77_06220</name>
</gene>
<dbReference type="Proteomes" id="UP000259221">
    <property type="component" value="Unassembled WGS sequence"/>
</dbReference>
<organism evidence="1 2">
    <name type="scientific">Gardnerella vaginalis</name>
    <dbReference type="NCBI Taxonomy" id="2702"/>
    <lineage>
        <taxon>Bacteria</taxon>
        <taxon>Bacillati</taxon>
        <taxon>Actinomycetota</taxon>
        <taxon>Actinomycetes</taxon>
        <taxon>Bifidobacteriales</taxon>
        <taxon>Bifidobacteriaceae</taxon>
        <taxon>Gardnerella</taxon>
    </lineage>
</organism>